<dbReference type="Proteomes" id="UP000785679">
    <property type="component" value="Unassembled WGS sequence"/>
</dbReference>
<evidence type="ECO:0000256" key="3">
    <source>
        <dbReference type="ARBA" id="ARBA00022574"/>
    </source>
</evidence>
<keyword evidence="5" id="KW-0539">Nucleus</keyword>
<dbReference type="PANTHER" id="PTHR18359">
    <property type="entry name" value="WD-REPEAT PROTEIN-RELATED"/>
    <property type="match status" value="1"/>
</dbReference>
<dbReference type="PANTHER" id="PTHR18359:SF0">
    <property type="entry name" value="U3 SMALL NUCLEOLAR RNA-ASSOCIATED PROTEIN 18 HOMOLOG"/>
    <property type="match status" value="1"/>
</dbReference>
<dbReference type="OrthoDB" id="1935146at2759"/>
<keyword evidence="3 7" id="KW-0853">WD repeat</keyword>
<dbReference type="GO" id="GO:0034388">
    <property type="term" value="C:Pwp2p-containing subcomplex of 90S preribosome"/>
    <property type="evidence" value="ECO:0007669"/>
    <property type="project" value="TreeGrafter"/>
</dbReference>
<organism evidence="9 10">
    <name type="scientific">Halteria grandinella</name>
    <dbReference type="NCBI Taxonomy" id="5974"/>
    <lineage>
        <taxon>Eukaryota</taxon>
        <taxon>Sar</taxon>
        <taxon>Alveolata</taxon>
        <taxon>Ciliophora</taxon>
        <taxon>Intramacronucleata</taxon>
        <taxon>Spirotrichea</taxon>
        <taxon>Stichotrichia</taxon>
        <taxon>Sporadotrichida</taxon>
        <taxon>Halteriidae</taxon>
        <taxon>Halteria</taxon>
    </lineage>
</organism>
<feature type="repeat" description="WD" evidence="7">
    <location>
        <begin position="168"/>
        <end position="210"/>
    </location>
</feature>
<dbReference type="GO" id="GO:0006364">
    <property type="term" value="P:rRNA processing"/>
    <property type="evidence" value="ECO:0007669"/>
    <property type="project" value="UniProtKB-KW"/>
</dbReference>
<evidence type="ECO:0000256" key="4">
    <source>
        <dbReference type="ARBA" id="ARBA00022737"/>
    </source>
</evidence>
<dbReference type="Pfam" id="PF00400">
    <property type="entry name" value="WD40"/>
    <property type="match status" value="1"/>
</dbReference>
<reference evidence="9" key="1">
    <citation type="submission" date="2019-06" db="EMBL/GenBank/DDBJ databases">
        <authorList>
            <person name="Zheng W."/>
        </authorList>
    </citation>
    <scope>NUCLEOTIDE SEQUENCE</scope>
    <source>
        <strain evidence="9">QDHG01</strain>
    </source>
</reference>
<dbReference type="InterPro" id="IPR001680">
    <property type="entry name" value="WD40_rpt"/>
</dbReference>
<proteinExistence type="inferred from homology"/>
<evidence type="ECO:0000256" key="8">
    <source>
        <dbReference type="SAM" id="MobiDB-lite"/>
    </source>
</evidence>
<feature type="compositionally biased region" description="Basic residues" evidence="8">
    <location>
        <begin position="21"/>
        <end position="33"/>
    </location>
</feature>
<dbReference type="AlphaFoldDB" id="A0A8J8NF12"/>
<comment type="subcellular location">
    <subcellularLocation>
        <location evidence="1">Nucleus</location>
        <location evidence="1">Nucleolus</location>
    </subcellularLocation>
</comment>
<dbReference type="SMART" id="SM00320">
    <property type="entry name" value="WD40"/>
    <property type="match status" value="6"/>
</dbReference>
<evidence type="ECO:0000256" key="6">
    <source>
        <dbReference type="ARBA" id="ARBA00025767"/>
    </source>
</evidence>
<keyword evidence="4" id="KW-0677">Repeat</keyword>
<protein>
    <submittedName>
        <fullName evidence="9">Uncharacterized protein</fullName>
    </submittedName>
</protein>
<accession>A0A8J8NF12</accession>
<evidence type="ECO:0000256" key="7">
    <source>
        <dbReference type="PROSITE-ProRule" id="PRU00221"/>
    </source>
</evidence>
<comment type="similarity">
    <text evidence="6">Belongs to the WD repeat UTP18 family.</text>
</comment>
<evidence type="ECO:0000313" key="9">
    <source>
        <dbReference type="EMBL" id="TNV73454.1"/>
    </source>
</evidence>
<dbReference type="InterPro" id="IPR045161">
    <property type="entry name" value="Utp18"/>
</dbReference>
<dbReference type="GO" id="GO:0032040">
    <property type="term" value="C:small-subunit processome"/>
    <property type="evidence" value="ECO:0007669"/>
    <property type="project" value="TreeGrafter"/>
</dbReference>
<name>A0A8J8NF12_HALGN</name>
<dbReference type="Gene3D" id="2.130.10.10">
    <property type="entry name" value="YVTN repeat-like/Quinoprotein amine dehydrogenase"/>
    <property type="match status" value="1"/>
</dbReference>
<evidence type="ECO:0000313" key="10">
    <source>
        <dbReference type="Proteomes" id="UP000785679"/>
    </source>
</evidence>
<evidence type="ECO:0000256" key="5">
    <source>
        <dbReference type="ARBA" id="ARBA00023242"/>
    </source>
</evidence>
<keyword evidence="2" id="KW-0698">rRNA processing</keyword>
<evidence type="ECO:0000256" key="1">
    <source>
        <dbReference type="ARBA" id="ARBA00004604"/>
    </source>
</evidence>
<comment type="caution">
    <text evidence="9">The sequence shown here is derived from an EMBL/GenBank/DDBJ whole genome shotgun (WGS) entry which is preliminary data.</text>
</comment>
<dbReference type="InterPro" id="IPR015943">
    <property type="entry name" value="WD40/YVTN_repeat-like_dom_sf"/>
</dbReference>
<feature type="region of interest" description="Disordered" evidence="8">
    <location>
        <begin position="1"/>
        <end position="35"/>
    </location>
</feature>
<dbReference type="EMBL" id="RRYP01018852">
    <property type="protein sequence ID" value="TNV73454.1"/>
    <property type="molecule type" value="Genomic_DNA"/>
</dbReference>
<keyword evidence="10" id="KW-1185">Reference proteome</keyword>
<dbReference type="InterPro" id="IPR036322">
    <property type="entry name" value="WD40_repeat_dom_sf"/>
</dbReference>
<gene>
    <name evidence="9" type="ORF">FGO68_gene13847</name>
</gene>
<dbReference type="SUPFAM" id="SSF50978">
    <property type="entry name" value="WD40 repeat-like"/>
    <property type="match status" value="1"/>
</dbReference>
<dbReference type="PROSITE" id="PS50082">
    <property type="entry name" value="WD_REPEATS_2"/>
    <property type="match status" value="1"/>
</dbReference>
<sequence length="498" mass="54429">MLFTENKSKKALISSEEQGSQKKRDKKKGKKGAKALADGISSWATSVNSDGVVPAWSDASVDKLQVNIEDSSRLRKLKKEEGETHVTGDIYMKRLQDHYNTTSGAADLFAWAKPQPPKQSLESQDRDEEDPITQLLKSNTSVFSSHTTGLLKPGQRLDYTKLQHANNGSYHASVVTAVEFHPSEEGLLATAGLDRKVQLYSVARERESQKVQTIVLPDLPVYQAKFIGDGSQMIISGNRKYFYYYDLEANKLEKVHGVHGGAFSNTGDALTSLTRLFTPPSPQADLFAFAGGDSGSISVLSQKTKKMAFELKLSSSSCTSVGFSGGPDPRLLYAVGDQAEIYIWDIRHSRKCLSKIQDEGCFNTTHLTVSADGSQLATGSHSGVVNVYKTETEGKPLTLVKSILNLTTAITDLKFDPTGQLLAVCSKWKKNALRLIHTGPGGTFTTYQNFPAGHAVGVLKYPLCMGFSSDSQYFAMGNDEGKAHLWHLSHFSGRVNSE</sequence>
<evidence type="ECO:0000256" key="2">
    <source>
        <dbReference type="ARBA" id="ARBA00022552"/>
    </source>
</evidence>